<dbReference type="InterPro" id="IPR050595">
    <property type="entry name" value="Bact_response_regulator"/>
</dbReference>
<accession>A0ABU1LSL5</accession>
<evidence type="ECO:0000256" key="2">
    <source>
        <dbReference type="PROSITE-ProRule" id="PRU00169"/>
    </source>
</evidence>
<dbReference type="Proteomes" id="UP001264340">
    <property type="component" value="Unassembled WGS sequence"/>
</dbReference>
<dbReference type="Gene3D" id="3.40.50.2300">
    <property type="match status" value="1"/>
</dbReference>
<dbReference type="PROSITE" id="PS50110">
    <property type="entry name" value="RESPONSE_REGULATORY"/>
    <property type="match status" value="1"/>
</dbReference>
<dbReference type="SUPFAM" id="SSF52172">
    <property type="entry name" value="CheY-like"/>
    <property type="match status" value="1"/>
</dbReference>
<dbReference type="InterPro" id="IPR011006">
    <property type="entry name" value="CheY-like_superfamily"/>
</dbReference>
<gene>
    <name evidence="4" type="ORF">J2804_003157</name>
</gene>
<evidence type="ECO:0000313" key="5">
    <source>
        <dbReference type="Proteomes" id="UP001264340"/>
    </source>
</evidence>
<evidence type="ECO:0000259" key="3">
    <source>
        <dbReference type="PROSITE" id="PS50110"/>
    </source>
</evidence>
<dbReference type="EMBL" id="JAVDRP010000005">
    <property type="protein sequence ID" value="MDR6409752.1"/>
    <property type="molecule type" value="Genomic_DNA"/>
</dbReference>
<evidence type="ECO:0000313" key="4">
    <source>
        <dbReference type="EMBL" id="MDR6409752.1"/>
    </source>
</evidence>
<name>A0ABU1LSL5_9BURK</name>
<sequence length="145" mass="16000">MSIILIVDDDPDSLWLLQVALEGRGHHVVLAGDGQSALEMAGHCLPDVIVTDWNMPRMDGDVLCERLKCYPALALIPIVMTSARSPPLDRTGLWNIFLRKPIDIETLATTVDSLVTKRLGNNSIRSHCGAAPLCRWPAEALKYWA</sequence>
<keyword evidence="1 2" id="KW-0597">Phosphoprotein</keyword>
<keyword evidence="5" id="KW-1185">Reference proteome</keyword>
<dbReference type="InterPro" id="IPR001789">
    <property type="entry name" value="Sig_transdc_resp-reg_receiver"/>
</dbReference>
<dbReference type="Pfam" id="PF00072">
    <property type="entry name" value="Response_reg"/>
    <property type="match status" value="1"/>
</dbReference>
<dbReference type="PANTHER" id="PTHR44591">
    <property type="entry name" value="STRESS RESPONSE REGULATOR PROTEIN 1"/>
    <property type="match status" value="1"/>
</dbReference>
<dbReference type="RefSeq" id="WP_310121519.1">
    <property type="nucleotide sequence ID" value="NZ_JAVDRP010000005.1"/>
</dbReference>
<feature type="modified residue" description="4-aspartylphosphate" evidence="2">
    <location>
        <position position="52"/>
    </location>
</feature>
<reference evidence="4 5" key="1">
    <citation type="submission" date="2023-07" db="EMBL/GenBank/DDBJ databases">
        <title>Sorghum-associated microbial communities from plants grown in Nebraska, USA.</title>
        <authorList>
            <person name="Schachtman D."/>
        </authorList>
    </citation>
    <scope>NUCLEOTIDE SEQUENCE [LARGE SCALE GENOMIC DNA]</scope>
    <source>
        <strain evidence="4 5">DS1316</strain>
    </source>
</reference>
<organism evidence="4 5">
    <name type="scientific">Paraburkholderia terricola</name>
    <dbReference type="NCBI Taxonomy" id="169427"/>
    <lineage>
        <taxon>Bacteria</taxon>
        <taxon>Pseudomonadati</taxon>
        <taxon>Pseudomonadota</taxon>
        <taxon>Betaproteobacteria</taxon>
        <taxon>Burkholderiales</taxon>
        <taxon>Burkholderiaceae</taxon>
        <taxon>Paraburkholderia</taxon>
    </lineage>
</organism>
<dbReference type="PANTHER" id="PTHR44591:SF3">
    <property type="entry name" value="RESPONSE REGULATORY DOMAIN-CONTAINING PROTEIN"/>
    <property type="match status" value="1"/>
</dbReference>
<comment type="caution">
    <text evidence="4">The sequence shown here is derived from an EMBL/GenBank/DDBJ whole genome shotgun (WGS) entry which is preliminary data.</text>
</comment>
<protein>
    <submittedName>
        <fullName evidence="4">CheY-like chemotaxis protein</fullName>
    </submittedName>
</protein>
<evidence type="ECO:0000256" key="1">
    <source>
        <dbReference type="ARBA" id="ARBA00022553"/>
    </source>
</evidence>
<dbReference type="SMART" id="SM00448">
    <property type="entry name" value="REC"/>
    <property type="match status" value="1"/>
</dbReference>
<proteinExistence type="predicted"/>
<feature type="domain" description="Response regulatory" evidence="3">
    <location>
        <begin position="3"/>
        <end position="115"/>
    </location>
</feature>